<gene>
    <name evidence="2" type="ORF">OCBIM_22038618mg</name>
</gene>
<sequence length="168" mass="16983">DWPVVSNRLPADKYSQARSHYCSTWGLCFLRFRPGPNRPSLDNLVLVSSLSSTILMPSLARTPDHHRRPTTRTPILKPANQPSLEVAGFQEHATTPSNNSIIGCMFSGMGAGVSGGGGCDGSGGGGRGDSVDFGDSGGGGGGGGAGAGCTGGDDDNVDGTGDSAVMVE</sequence>
<dbReference type="EMBL" id="KQ423419">
    <property type="protein sequence ID" value="KOF72948.1"/>
    <property type="molecule type" value="Genomic_DNA"/>
</dbReference>
<evidence type="ECO:0000256" key="1">
    <source>
        <dbReference type="SAM" id="MobiDB-lite"/>
    </source>
</evidence>
<proteinExistence type="predicted"/>
<protein>
    <submittedName>
        <fullName evidence="2">Uncharacterized protein</fullName>
    </submittedName>
</protein>
<feature type="non-terminal residue" evidence="2">
    <location>
        <position position="1"/>
    </location>
</feature>
<organism evidence="2">
    <name type="scientific">Octopus bimaculoides</name>
    <name type="common">California two-spotted octopus</name>
    <dbReference type="NCBI Taxonomy" id="37653"/>
    <lineage>
        <taxon>Eukaryota</taxon>
        <taxon>Metazoa</taxon>
        <taxon>Spiralia</taxon>
        <taxon>Lophotrochozoa</taxon>
        <taxon>Mollusca</taxon>
        <taxon>Cephalopoda</taxon>
        <taxon>Coleoidea</taxon>
        <taxon>Octopodiformes</taxon>
        <taxon>Octopoda</taxon>
        <taxon>Incirrata</taxon>
        <taxon>Octopodidae</taxon>
        <taxon>Octopus</taxon>
    </lineage>
</organism>
<feature type="compositionally biased region" description="Gly residues" evidence="1">
    <location>
        <begin position="135"/>
        <end position="151"/>
    </location>
</feature>
<accession>A0A0L8G7T2</accession>
<feature type="non-terminal residue" evidence="2">
    <location>
        <position position="168"/>
    </location>
</feature>
<name>A0A0L8G7T2_OCTBM</name>
<feature type="region of interest" description="Disordered" evidence="1">
    <location>
        <begin position="120"/>
        <end position="168"/>
    </location>
</feature>
<evidence type="ECO:0000313" key="2">
    <source>
        <dbReference type="EMBL" id="KOF72948.1"/>
    </source>
</evidence>
<dbReference type="AlphaFoldDB" id="A0A0L8G7T2"/>
<reference evidence="2" key="1">
    <citation type="submission" date="2015-07" db="EMBL/GenBank/DDBJ databases">
        <title>MeaNS - Measles Nucleotide Surveillance Program.</title>
        <authorList>
            <person name="Tran T."/>
            <person name="Druce J."/>
        </authorList>
    </citation>
    <scope>NUCLEOTIDE SEQUENCE</scope>
    <source>
        <strain evidence="2">UCB-OBI-ISO-001</strain>
        <tissue evidence="2">Gonad</tissue>
    </source>
</reference>